<sequence length="214" mass="23607">MDNKAFGNELRNIRKEKNFTIRQVALQAGMNHSFISQVENGKRNIPKPNTLRKIAKGLRISENEIFHLAGLDVVPDNMQPIDESKMTTIPILGEIACGDPILAVENIVGSLDVPTSDLKNGYKYFALQTVGDSMLPTIPRNSIVTIRMQPDAEDGQIVAALLEDDNSATIKRLKKTNGKVILKPDNESYSPIVLSEDRPGRILGIVISATQKFN</sequence>
<organism evidence="2 3">
    <name type="scientific">Fructilactobacillus ixorae</name>
    <dbReference type="NCBI Taxonomy" id="1750535"/>
    <lineage>
        <taxon>Bacteria</taxon>
        <taxon>Bacillati</taxon>
        <taxon>Bacillota</taxon>
        <taxon>Bacilli</taxon>
        <taxon>Lactobacillales</taxon>
        <taxon>Lactobacillaceae</taxon>
        <taxon>Fructilactobacillus</taxon>
    </lineage>
</organism>
<dbReference type="Gene3D" id="1.10.260.40">
    <property type="entry name" value="lambda repressor-like DNA-binding domains"/>
    <property type="match status" value="1"/>
</dbReference>
<geneLocation type="plasmid" evidence="2 3">
    <name>punnamed</name>
</geneLocation>
<keyword evidence="2" id="KW-0614">Plasmid</keyword>
<dbReference type="PANTHER" id="PTHR33516">
    <property type="entry name" value="LEXA REPRESSOR"/>
    <property type="match status" value="1"/>
</dbReference>
<proteinExistence type="predicted"/>
<evidence type="ECO:0000313" key="3">
    <source>
        <dbReference type="Proteomes" id="UP001057532"/>
    </source>
</evidence>
<dbReference type="PROSITE" id="PS50943">
    <property type="entry name" value="HTH_CROC1"/>
    <property type="match status" value="1"/>
</dbReference>
<dbReference type="InterPro" id="IPR001387">
    <property type="entry name" value="Cro/C1-type_HTH"/>
</dbReference>
<dbReference type="InterPro" id="IPR036286">
    <property type="entry name" value="LexA/Signal_pep-like_sf"/>
</dbReference>
<dbReference type="EMBL" id="CP097479">
    <property type="protein sequence ID" value="USS93961.1"/>
    <property type="molecule type" value="Genomic_DNA"/>
</dbReference>
<gene>
    <name evidence="2" type="ORF">M8332_06990</name>
</gene>
<keyword evidence="3" id="KW-1185">Reference proteome</keyword>
<name>A0ABY5C9H1_9LACO</name>
<dbReference type="Pfam" id="PF00717">
    <property type="entry name" value="Peptidase_S24"/>
    <property type="match status" value="1"/>
</dbReference>
<accession>A0ABY5C9H1</accession>
<dbReference type="InterPro" id="IPR010982">
    <property type="entry name" value="Lambda_DNA-bd_dom_sf"/>
</dbReference>
<dbReference type="Proteomes" id="UP001057532">
    <property type="component" value="Plasmid punnamed"/>
</dbReference>
<dbReference type="SMART" id="SM00530">
    <property type="entry name" value="HTH_XRE"/>
    <property type="match status" value="1"/>
</dbReference>
<dbReference type="CDD" id="cd00093">
    <property type="entry name" value="HTH_XRE"/>
    <property type="match status" value="1"/>
</dbReference>
<dbReference type="InterPro" id="IPR050077">
    <property type="entry name" value="LexA_repressor"/>
</dbReference>
<dbReference type="PANTHER" id="PTHR33516:SF2">
    <property type="entry name" value="LEXA REPRESSOR-RELATED"/>
    <property type="match status" value="1"/>
</dbReference>
<dbReference type="SUPFAM" id="SSF47413">
    <property type="entry name" value="lambda repressor-like DNA-binding domains"/>
    <property type="match status" value="1"/>
</dbReference>
<dbReference type="Gene3D" id="2.10.109.10">
    <property type="entry name" value="Umud Fragment, subunit A"/>
    <property type="match status" value="1"/>
</dbReference>
<dbReference type="InterPro" id="IPR039418">
    <property type="entry name" value="LexA-like"/>
</dbReference>
<dbReference type="SUPFAM" id="SSF51306">
    <property type="entry name" value="LexA/Signal peptidase"/>
    <property type="match status" value="1"/>
</dbReference>
<reference evidence="2" key="1">
    <citation type="submission" date="2022-05" db="EMBL/GenBank/DDBJ databases">
        <authorList>
            <person name="Oliphant S.A."/>
            <person name="Watson-Haigh N.S."/>
            <person name="Sumby K.M."/>
            <person name="Gardner J.M."/>
            <person name="Jiranek V."/>
        </authorList>
    </citation>
    <scope>NUCLEOTIDE SEQUENCE</scope>
    <source>
        <strain evidence="2">Ru20-1</strain>
        <plasmid evidence="2">punnamed</plasmid>
    </source>
</reference>
<protein>
    <submittedName>
        <fullName evidence="2">XRE family transcriptional regulator</fullName>
    </submittedName>
</protein>
<dbReference type="CDD" id="cd06529">
    <property type="entry name" value="S24_LexA-like"/>
    <property type="match status" value="1"/>
</dbReference>
<evidence type="ECO:0000259" key="1">
    <source>
        <dbReference type="PROSITE" id="PS50943"/>
    </source>
</evidence>
<dbReference type="RefSeq" id="WP_252780841.1">
    <property type="nucleotide sequence ID" value="NZ_CP097479.1"/>
</dbReference>
<dbReference type="Pfam" id="PF12844">
    <property type="entry name" value="HTH_19"/>
    <property type="match status" value="1"/>
</dbReference>
<dbReference type="InterPro" id="IPR015927">
    <property type="entry name" value="Peptidase_S24_S26A/B/C"/>
</dbReference>
<feature type="domain" description="HTH cro/C1-type" evidence="1">
    <location>
        <begin position="10"/>
        <end position="65"/>
    </location>
</feature>
<evidence type="ECO:0000313" key="2">
    <source>
        <dbReference type="EMBL" id="USS93961.1"/>
    </source>
</evidence>